<proteinExistence type="predicted"/>
<name>A0A6A6RXJ3_9PLEO</name>
<sequence length="671" mass="74678">MTALSIGDILMLSQTAWKIGRTFTAGRKNAPPEFLEVEAEINGLAKSLKLLAGTMFAEENDLLKKADQDTRDGFHSILRSCQRTIHDLDSLMDQYQVIKKTKTSSGFTVERSWSDLVVAQYQTMMWTTDGSNIKDLRYLLQAHTATTSLLKQAFESNDVSRLENVVSPMADKVDRIHHKSAIFGQQLDEATRVVKNIVNQSPYMSPLERRPSQLDASPHSQTSRVTFVAHEGVEARHSSLSGTATAASLKSPCSSPYITTTPSKHSHVRSARALSSVAASIDNDSNCGSDLRCSHDIPSKPDWGVLSPKLSPTIMNYPVHHELNTDEIESRMSDLEIQPAMCDEVTTLNRSATTMSQTKRFWGSVVQNSALLCDVIGTAVEYAVKVSSDSGSNEVKMAKACCRCRIAVIRKREFPADGKGDIQIMTSVWVISDDNTLRMELKIADGGWYVPYSSFFSPEKVSITVPCELKFYDVEYEQRPLKVESTNWINYVLESPLAAALFQNELMGRTLLRTYGIRQTLRAHEGLSGAFAYAEQMCGMENLRIWEDNETLAVIALIHFSPQFRDGYLAFYLNSTNAPIQVKDEGGKAIKIKGLNVPLKKRKSRKDSALGEEADLNGSIKGKRKGNDKTTKFIKGARMEFETELGKRDFLALIWQLQGSMRDLPPLSGVN</sequence>
<evidence type="ECO:0008006" key="3">
    <source>
        <dbReference type="Google" id="ProtNLM"/>
    </source>
</evidence>
<keyword evidence="2" id="KW-1185">Reference proteome</keyword>
<dbReference type="AlphaFoldDB" id="A0A6A6RXJ3"/>
<evidence type="ECO:0000313" key="2">
    <source>
        <dbReference type="Proteomes" id="UP000799753"/>
    </source>
</evidence>
<dbReference type="OrthoDB" id="5404564at2759"/>
<dbReference type="Proteomes" id="UP000799753">
    <property type="component" value="Unassembled WGS sequence"/>
</dbReference>
<dbReference type="EMBL" id="MU006788">
    <property type="protein sequence ID" value="KAF2638918.1"/>
    <property type="molecule type" value="Genomic_DNA"/>
</dbReference>
<evidence type="ECO:0000313" key="1">
    <source>
        <dbReference type="EMBL" id="KAF2638918.1"/>
    </source>
</evidence>
<gene>
    <name evidence="1" type="ORF">P280DRAFT_430454</name>
</gene>
<organism evidence="1 2">
    <name type="scientific">Massarina eburnea CBS 473.64</name>
    <dbReference type="NCBI Taxonomy" id="1395130"/>
    <lineage>
        <taxon>Eukaryota</taxon>
        <taxon>Fungi</taxon>
        <taxon>Dikarya</taxon>
        <taxon>Ascomycota</taxon>
        <taxon>Pezizomycotina</taxon>
        <taxon>Dothideomycetes</taxon>
        <taxon>Pleosporomycetidae</taxon>
        <taxon>Pleosporales</taxon>
        <taxon>Massarineae</taxon>
        <taxon>Massarinaceae</taxon>
        <taxon>Massarina</taxon>
    </lineage>
</organism>
<protein>
    <recommendedName>
        <fullName evidence="3">Fungal N-terminal domain-containing protein</fullName>
    </recommendedName>
</protein>
<reference evidence="1" key="1">
    <citation type="journal article" date="2020" name="Stud. Mycol.">
        <title>101 Dothideomycetes genomes: a test case for predicting lifestyles and emergence of pathogens.</title>
        <authorList>
            <person name="Haridas S."/>
            <person name="Albert R."/>
            <person name="Binder M."/>
            <person name="Bloem J."/>
            <person name="Labutti K."/>
            <person name="Salamov A."/>
            <person name="Andreopoulos B."/>
            <person name="Baker S."/>
            <person name="Barry K."/>
            <person name="Bills G."/>
            <person name="Bluhm B."/>
            <person name="Cannon C."/>
            <person name="Castanera R."/>
            <person name="Culley D."/>
            <person name="Daum C."/>
            <person name="Ezra D."/>
            <person name="Gonzalez J."/>
            <person name="Henrissat B."/>
            <person name="Kuo A."/>
            <person name="Liang C."/>
            <person name="Lipzen A."/>
            <person name="Lutzoni F."/>
            <person name="Magnuson J."/>
            <person name="Mondo S."/>
            <person name="Nolan M."/>
            <person name="Ohm R."/>
            <person name="Pangilinan J."/>
            <person name="Park H.-J."/>
            <person name="Ramirez L."/>
            <person name="Alfaro M."/>
            <person name="Sun H."/>
            <person name="Tritt A."/>
            <person name="Yoshinaga Y."/>
            <person name="Zwiers L.-H."/>
            <person name="Turgeon B."/>
            <person name="Goodwin S."/>
            <person name="Spatafora J."/>
            <person name="Crous P."/>
            <person name="Grigoriev I."/>
        </authorList>
    </citation>
    <scope>NUCLEOTIDE SEQUENCE</scope>
    <source>
        <strain evidence="1">CBS 473.64</strain>
    </source>
</reference>
<accession>A0A6A6RXJ3</accession>